<dbReference type="GO" id="GO:0004843">
    <property type="term" value="F:cysteine-type deubiquitinase activity"/>
    <property type="evidence" value="ECO:0007669"/>
    <property type="project" value="UniProtKB-EC"/>
</dbReference>
<dbReference type="InterPro" id="IPR015940">
    <property type="entry name" value="UBA"/>
</dbReference>
<evidence type="ECO:0000256" key="3">
    <source>
        <dbReference type="ARBA" id="ARBA00022670"/>
    </source>
</evidence>
<dbReference type="InterPro" id="IPR001394">
    <property type="entry name" value="Peptidase_C19_UCH"/>
</dbReference>
<evidence type="ECO:0000259" key="13">
    <source>
        <dbReference type="PROSITE" id="PS50030"/>
    </source>
</evidence>
<evidence type="ECO:0000256" key="11">
    <source>
        <dbReference type="PROSITE-ProRule" id="PRU00502"/>
    </source>
</evidence>
<dbReference type="Pfam" id="PF02148">
    <property type="entry name" value="zf-UBP"/>
    <property type="match status" value="1"/>
</dbReference>
<evidence type="ECO:0000256" key="4">
    <source>
        <dbReference type="ARBA" id="ARBA00022723"/>
    </source>
</evidence>
<comment type="caution">
    <text evidence="16">The sequence shown here is derived from an EMBL/GenBank/DDBJ whole genome shotgun (WGS) entry which is preliminary data.</text>
</comment>
<dbReference type="InterPro" id="IPR041432">
    <property type="entry name" value="UBP13_Znf-UBP_var"/>
</dbReference>
<evidence type="ECO:0000256" key="9">
    <source>
        <dbReference type="ARBA" id="ARBA00022807"/>
    </source>
</evidence>
<dbReference type="SUPFAM" id="SSF46934">
    <property type="entry name" value="UBA-like"/>
    <property type="match status" value="1"/>
</dbReference>
<sequence length="765" mass="85741">MSSSHICPHVATQAFEPPSIYTNVYKDECTLCFESQDSDLGIDVCLTCFNGGCVATNHGELHFNKTQHCTVLNLKRIAVGKSKRLDSPPPNKMSKLAIVPDNEEDKYEIVSKLKCYACGNVEIQSDERIQSIVDAVLNSLSSSKQSEVKAWEEEIVSCQHTKDLVQEESKQLEAQTMAKCQECDLKENLWLCLTCGSLGCGRKHFDGSGGNGHGLQHFQETGHGVSCKLGTITPEGTADIYCYHCDEPRIDSNLSEHLAHFGVNVANTQKTEKSMAELQLEQNLNFDFNMVTEDGKQLEPLFGPGFTGLKNLGNSCYMSSVLQSIFALKPIEERYLSMIREHHVRCSNEPASCFQCQMCKLADGLLSGKYSKPVETEEEKQGQKGIPPSMFKSLIGKGHPEFSTMRQQDAFEFFQYLIKTMEQKERNTNNGDPTLAFKFNMEQRLECLKCHKVRYSQETTSSLSVPTPIRKEHEPTGEETKYESVGLEECLNAYVTTNHIPDYNCPNCQEKTTASTCNKFSTFPDILVLNMRRFEYENWVPKKINVPVIVNERKTSLNDYKSSGQQPNEELLPEAVETPSAPEIDSSALDQLLSMGFPEVRCRKALINTGNNGAEIAMNWLFEHMEDPDIDTPMEASADVSGPSDSDVQTLVEMGFTPVQAKKALKDTQNNMERAVEWLFNHPEDIMDEDCPEDSQPTSVPGNGELPAEYELVSFISHKGTSVHCGHYVAHVRKGNQWCLFNDEKVVATPTPPIGEAYIYVFRRC</sequence>
<evidence type="ECO:0000256" key="12">
    <source>
        <dbReference type="RuleBase" id="RU366025"/>
    </source>
</evidence>
<dbReference type="Gene3D" id="3.30.40.10">
    <property type="entry name" value="Zinc/RING finger domain, C3HC4 (zinc finger)"/>
    <property type="match status" value="2"/>
</dbReference>
<feature type="domain" description="UBA" evidence="13">
    <location>
        <begin position="583"/>
        <end position="624"/>
    </location>
</feature>
<dbReference type="SUPFAM" id="SSF57850">
    <property type="entry name" value="RING/U-box"/>
    <property type="match status" value="2"/>
</dbReference>
<feature type="domain" description="UBA" evidence="13">
    <location>
        <begin position="643"/>
        <end position="682"/>
    </location>
</feature>
<dbReference type="EMBL" id="JASJQH010000228">
    <property type="protein sequence ID" value="KAK9765764.1"/>
    <property type="molecule type" value="Genomic_DNA"/>
</dbReference>
<keyword evidence="10" id="KW-0862">Zinc</keyword>
<dbReference type="PROSITE" id="PS50235">
    <property type="entry name" value="USP_3"/>
    <property type="match status" value="1"/>
</dbReference>
<proteinExistence type="inferred from homology"/>
<evidence type="ECO:0000256" key="7">
    <source>
        <dbReference type="ARBA" id="ARBA00022786"/>
    </source>
</evidence>
<comment type="catalytic activity">
    <reaction evidence="1 12">
        <text>Thiol-dependent hydrolysis of ester, thioester, amide, peptide and isopeptide bonds formed by the C-terminal Gly of ubiquitin (a 76-residue protein attached to proteins as an intracellular targeting signal).</text>
        <dbReference type="EC" id="3.4.19.12"/>
    </reaction>
</comment>
<comment type="similarity">
    <text evidence="2 12">Belongs to the peptidase C19 family.</text>
</comment>
<dbReference type="SMART" id="SM00165">
    <property type="entry name" value="UBA"/>
    <property type="match status" value="2"/>
</dbReference>
<keyword evidence="8 12" id="KW-0378">Hydrolase</keyword>
<evidence type="ECO:0000256" key="5">
    <source>
        <dbReference type="ARBA" id="ARBA00022737"/>
    </source>
</evidence>
<dbReference type="InterPro" id="IPR050164">
    <property type="entry name" value="Peptidase_C19"/>
</dbReference>
<organism evidence="16 17">
    <name type="scientific">Basidiobolus ranarum</name>
    <dbReference type="NCBI Taxonomy" id="34480"/>
    <lineage>
        <taxon>Eukaryota</taxon>
        <taxon>Fungi</taxon>
        <taxon>Fungi incertae sedis</taxon>
        <taxon>Zoopagomycota</taxon>
        <taxon>Entomophthoromycotina</taxon>
        <taxon>Basidiobolomycetes</taxon>
        <taxon>Basidiobolales</taxon>
        <taxon>Basidiobolaceae</taxon>
        <taxon>Basidiobolus</taxon>
    </lineage>
</organism>
<evidence type="ECO:0000259" key="14">
    <source>
        <dbReference type="PROSITE" id="PS50235"/>
    </source>
</evidence>
<evidence type="ECO:0000256" key="1">
    <source>
        <dbReference type="ARBA" id="ARBA00000707"/>
    </source>
</evidence>
<dbReference type="PROSITE" id="PS00973">
    <property type="entry name" value="USP_2"/>
    <property type="match status" value="1"/>
</dbReference>
<dbReference type="PROSITE" id="PS50030">
    <property type="entry name" value="UBA"/>
    <property type="match status" value="2"/>
</dbReference>
<dbReference type="Proteomes" id="UP001479436">
    <property type="component" value="Unassembled WGS sequence"/>
</dbReference>
<dbReference type="SMART" id="SM00290">
    <property type="entry name" value="ZnF_UBP"/>
    <property type="match status" value="2"/>
</dbReference>
<dbReference type="SUPFAM" id="SSF54001">
    <property type="entry name" value="Cysteine proteinases"/>
    <property type="match status" value="1"/>
</dbReference>
<dbReference type="InterPro" id="IPR009060">
    <property type="entry name" value="UBA-like_sf"/>
</dbReference>
<gene>
    <name evidence="16" type="primary">ubp14</name>
    <name evidence="16" type="ORF">K7432_005647</name>
</gene>
<keyword evidence="4" id="KW-0479">Metal-binding</keyword>
<reference evidence="16 17" key="1">
    <citation type="submission" date="2023-04" db="EMBL/GenBank/DDBJ databases">
        <title>Genome of Basidiobolus ranarum AG-B5.</title>
        <authorList>
            <person name="Stajich J.E."/>
            <person name="Carter-House D."/>
            <person name="Gryganskyi A."/>
        </authorList>
    </citation>
    <scope>NUCLEOTIDE SEQUENCE [LARGE SCALE GENOMIC DNA]</scope>
    <source>
        <strain evidence="16 17">AG-B5</strain>
    </source>
</reference>
<evidence type="ECO:0000256" key="8">
    <source>
        <dbReference type="ARBA" id="ARBA00022801"/>
    </source>
</evidence>
<feature type="domain" description="UBP-type" evidence="15">
    <location>
        <begin position="156"/>
        <end position="265"/>
    </location>
</feature>
<accession>A0ABR2WW55</accession>
<evidence type="ECO:0000259" key="15">
    <source>
        <dbReference type="PROSITE" id="PS50271"/>
    </source>
</evidence>
<protein>
    <recommendedName>
        <fullName evidence="12">Ubiquitin carboxyl-terminal hydrolase</fullName>
        <ecNumber evidence="12">3.4.19.12</ecNumber>
    </recommendedName>
</protein>
<evidence type="ECO:0000313" key="17">
    <source>
        <dbReference type="Proteomes" id="UP001479436"/>
    </source>
</evidence>
<evidence type="ECO:0000256" key="10">
    <source>
        <dbReference type="ARBA" id="ARBA00022833"/>
    </source>
</evidence>
<dbReference type="InterPro" id="IPR001607">
    <property type="entry name" value="Znf_UBP"/>
</dbReference>
<dbReference type="InterPro" id="IPR018200">
    <property type="entry name" value="USP_CS"/>
</dbReference>
<dbReference type="PROSITE" id="PS00972">
    <property type="entry name" value="USP_1"/>
    <property type="match status" value="1"/>
</dbReference>
<dbReference type="PROSITE" id="PS50271">
    <property type="entry name" value="ZF_UBP"/>
    <property type="match status" value="1"/>
</dbReference>
<evidence type="ECO:0000313" key="16">
    <source>
        <dbReference type="EMBL" id="KAK9765764.1"/>
    </source>
</evidence>
<dbReference type="PIRSF" id="PIRSF016308">
    <property type="entry name" value="UBP"/>
    <property type="match status" value="1"/>
</dbReference>
<dbReference type="Pfam" id="PF00627">
    <property type="entry name" value="UBA"/>
    <property type="match status" value="2"/>
</dbReference>
<dbReference type="CDD" id="cd14297">
    <property type="entry name" value="UBA2_spUBP14_like"/>
    <property type="match status" value="1"/>
</dbReference>
<dbReference type="InterPro" id="IPR038765">
    <property type="entry name" value="Papain-like_cys_pep_sf"/>
</dbReference>
<dbReference type="PANTHER" id="PTHR24006:SF664">
    <property type="entry name" value="UBIQUITIN CARBOXYL-TERMINAL HYDROLASE"/>
    <property type="match status" value="1"/>
</dbReference>
<dbReference type="CDD" id="cd14385">
    <property type="entry name" value="UBA1_spUBP14_like"/>
    <property type="match status" value="1"/>
</dbReference>
<keyword evidence="7 12" id="KW-0833">Ubl conjugation pathway</keyword>
<dbReference type="Pfam" id="PF00443">
    <property type="entry name" value="UCH"/>
    <property type="match status" value="1"/>
</dbReference>
<dbReference type="CDD" id="cd02658">
    <property type="entry name" value="Peptidase_C19B"/>
    <property type="match status" value="1"/>
</dbReference>
<dbReference type="Gene3D" id="3.90.70.10">
    <property type="entry name" value="Cysteine proteinases"/>
    <property type="match status" value="1"/>
</dbReference>
<dbReference type="InterPro" id="IPR013083">
    <property type="entry name" value="Znf_RING/FYVE/PHD"/>
</dbReference>
<dbReference type="Gene3D" id="1.10.8.10">
    <property type="entry name" value="DNA helicase RuvA subunit, C-terminal domain"/>
    <property type="match status" value="2"/>
</dbReference>
<keyword evidence="9 12" id="KW-0788">Thiol protease</keyword>
<evidence type="ECO:0000256" key="6">
    <source>
        <dbReference type="ARBA" id="ARBA00022771"/>
    </source>
</evidence>
<dbReference type="EC" id="3.4.19.12" evidence="12"/>
<keyword evidence="6 11" id="KW-0863">Zinc-finger</keyword>
<name>A0ABR2WW55_9FUNG</name>
<dbReference type="InterPro" id="IPR016652">
    <property type="entry name" value="Ubiquitinyl_hydrolase"/>
</dbReference>
<feature type="domain" description="USP" evidence="14">
    <location>
        <begin position="307"/>
        <end position="765"/>
    </location>
</feature>
<dbReference type="PANTHER" id="PTHR24006">
    <property type="entry name" value="UBIQUITIN CARBOXYL-TERMINAL HYDROLASE"/>
    <property type="match status" value="1"/>
</dbReference>
<keyword evidence="3 12" id="KW-0645">Protease</keyword>
<dbReference type="InterPro" id="IPR028889">
    <property type="entry name" value="USP"/>
</dbReference>
<keyword evidence="5" id="KW-0677">Repeat</keyword>
<keyword evidence="17" id="KW-1185">Reference proteome</keyword>
<dbReference type="Pfam" id="PF17807">
    <property type="entry name" value="zf-UBP_var"/>
    <property type="match status" value="1"/>
</dbReference>
<evidence type="ECO:0000256" key="2">
    <source>
        <dbReference type="ARBA" id="ARBA00009085"/>
    </source>
</evidence>